<feature type="transmembrane region" description="Helical" evidence="6">
    <location>
        <begin position="227"/>
        <end position="255"/>
    </location>
</feature>
<dbReference type="PANTHER" id="PTHR21716">
    <property type="entry name" value="TRANSMEMBRANE PROTEIN"/>
    <property type="match status" value="1"/>
</dbReference>
<evidence type="ECO:0000256" key="4">
    <source>
        <dbReference type="ARBA" id="ARBA00022989"/>
    </source>
</evidence>
<evidence type="ECO:0000256" key="1">
    <source>
        <dbReference type="ARBA" id="ARBA00004141"/>
    </source>
</evidence>
<protein>
    <recommendedName>
        <fullName evidence="9">AI-2E family transporter</fullName>
    </recommendedName>
</protein>
<evidence type="ECO:0000256" key="5">
    <source>
        <dbReference type="ARBA" id="ARBA00023136"/>
    </source>
</evidence>
<evidence type="ECO:0000256" key="3">
    <source>
        <dbReference type="ARBA" id="ARBA00022692"/>
    </source>
</evidence>
<feature type="transmembrane region" description="Helical" evidence="6">
    <location>
        <begin position="296"/>
        <end position="326"/>
    </location>
</feature>
<dbReference type="GO" id="GO:0016020">
    <property type="term" value="C:membrane"/>
    <property type="evidence" value="ECO:0007669"/>
    <property type="project" value="UniProtKB-SubCell"/>
</dbReference>
<feature type="transmembrane region" description="Helical" evidence="6">
    <location>
        <begin position="32"/>
        <end position="50"/>
    </location>
</feature>
<dbReference type="AlphaFoldDB" id="A0A1J4V247"/>
<evidence type="ECO:0000256" key="2">
    <source>
        <dbReference type="ARBA" id="ARBA00009773"/>
    </source>
</evidence>
<feature type="transmembrane region" description="Helical" evidence="6">
    <location>
        <begin position="140"/>
        <end position="162"/>
    </location>
</feature>
<feature type="transmembrane region" description="Helical" evidence="6">
    <location>
        <begin position="9"/>
        <end position="26"/>
    </location>
</feature>
<proteinExistence type="inferred from homology"/>
<sequence length="339" mass="37890">MQTKIIERYFFFILLFATFIFSFLIFRPFWIVLVLSISFSIVLYPIYGWFNKKLPNWLSSIITVLLFIIVISILLFGIGVVVFNQSQNVYDLVVNNENTLSFINLADNSINKILPEGITFNLHEKISNFISLITNNITSVFTSTLSTIFSFFLTFLSMFYFLKDSTYWKKAIKVLSPLSDKNDQKIMDKLSLAVNGILKGYLLLAFIQGTLVGIGFAIFGIPNPALWGLIAMTTALVPTIGSGLVTIPAIIFLFLTGNFIQAIGLSIWGVAIVGTIDNILNPIIIGNRINLHPILIMFSALGGLSLFGPIGILVGPLTMSLFYTLISIYRNEFKQENNS</sequence>
<dbReference type="EMBL" id="MNVM01000005">
    <property type="protein sequence ID" value="OIO30027.1"/>
    <property type="molecule type" value="Genomic_DNA"/>
</dbReference>
<feature type="transmembrane region" description="Helical" evidence="6">
    <location>
        <begin position="262"/>
        <end position="284"/>
    </location>
</feature>
<dbReference type="STRING" id="1805280.AUJ22_00345"/>
<evidence type="ECO:0000313" key="7">
    <source>
        <dbReference type="EMBL" id="OIO30027.1"/>
    </source>
</evidence>
<comment type="subcellular location">
    <subcellularLocation>
        <location evidence="1">Membrane</location>
        <topology evidence="1">Multi-pass membrane protein</topology>
    </subcellularLocation>
</comment>
<feature type="transmembrane region" description="Helical" evidence="6">
    <location>
        <begin position="57"/>
        <end position="83"/>
    </location>
</feature>
<evidence type="ECO:0008006" key="9">
    <source>
        <dbReference type="Google" id="ProtNLM"/>
    </source>
</evidence>
<dbReference type="Pfam" id="PF01594">
    <property type="entry name" value="AI-2E_transport"/>
    <property type="match status" value="1"/>
</dbReference>
<dbReference type="PANTHER" id="PTHR21716:SF4">
    <property type="entry name" value="TRANSMEMBRANE PROTEIN 245"/>
    <property type="match status" value="1"/>
</dbReference>
<evidence type="ECO:0000256" key="6">
    <source>
        <dbReference type="SAM" id="Phobius"/>
    </source>
</evidence>
<accession>A0A1J4V247</accession>
<evidence type="ECO:0000313" key="8">
    <source>
        <dbReference type="Proteomes" id="UP000185769"/>
    </source>
</evidence>
<keyword evidence="4 6" id="KW-1133">Transmembrane helix</keyword>
<name>A0A1J4V247_9BACT</name>
<organism evidence="7 8">
    <name type="scientific">Candidatus Nomurabacteria bacterium CG1_02_31_12</name>
    <dbReference type="NCBI Taxonomy" id="1805280"/>
    <lineage>
        <taxon>Bacteria</taxon>
        <taxon>Candidatus Nomuraibacteriota</taxon>
    </lineage>
</organism>
<reference evidence="7 8" key="1">
    <citation type="journal article" date="2016" name="Environ. Microbiol.">
        <title>Genomic resolution of a cold subsurface aquifer community provides metabolic insights for novel microbes adapted to high CO concentrations.</title>
        <authorList>
            <person name="Probst A.J."/>
            <person name="Castelle C.J."/>
            <person name="Singh A."/>
            <person name="Brown C.T."/>
            <person name="Anantharaman K."/>
            <person name="Sharon I."/>
            <person name="Hug L.A."/>
            <person name="Burstein D."/>
            <person name="Emerson J.B."/>
            <person name="Thomas B.C."/>
            <person name="Banfield J.F."/>
        </authorList>
    </citation>
    <scope>NUCLEOTIDE SEQUENCE [LARGE SCALE GENOMIC DNA]</scope>
    <source>
        <strain evidence="7">CG1_02_31_12</strain>
    </source>
</reference>
<comment type="similarity">
    <text evidence="2">Belongs to the autoinducer-2 exporter (AI-2E) (TC 2.A.86) family.</text>
</comment>
<dbReference type="InterPro" id="IPR002549">
    <property type="entry name" value="AI-2E-like"/>
</dbReference>
<gene>
    <name evidence="7" type="ORF">AUJ22_00345</name>
</gene>
<dbReference type="Proteomes" id="UP000185769">
    <property type="component" value="Unassembled WGS sequence"/>
</dbReference>
<keyword evidence="5 6" id="KW-0472">Membrane</keyword>
<keyword evidence="3 6" id="KW-0812">Transmembrane</keyword>
<feature type="transmembrane region" description="Helical" evidence="6">
    <location>
        <begin position="201"/>
        <end position="221"/>
    </location>
</feature>
<comment type="caution">
    <text evidence="7">The sequence shown here is derived from an EMBL/GenBank/DDBJ whole genome shotgun (WGS) entry which is preliminary data.</text>
</comment>